<dbReference type="InterPro" id="IPR037005">
    <property type="entry name" value="LuxS_sf"/>
</dbReference>
<evidence type="ECO:0000256" key="8">
    <source>
        <dbReference type="ARBA" id="ARBA00022929"/>
    </source>
</evidence>
<evidence type="ECO:0000313" key="16">
    <source>
        <dbReference type="Proteomes" id="UP001198163"/>
    </source>
</evidence>
<dbReference type="SUPFAM" id="SSF63411">
    <property type="entry name" value="LuxS/MPP-like metallohydrolase"/>
    <property type="match status" value="1"/>
</dbReference>
<evidence type="ECO:0000256" key="11">
    <source>
        <dbReference type="ARBA" id="ARBA00024654"/>
    </source>
</evidence>
<evidence type="ECO:0000256" key="9">
    <source>
        <dbReference type="ARBA" id="ARBA00023004"/>
    </source>
</evidence>
<dbReference type="InterPro" id="IPR011249">
    <property type="entry name" value="Metalloenz_LuxS/M16"/>
</dbReference>
<dbReference type="PIRSF" id="PIRSF006160">
    <property type="entry name" value="AI2"/>
    <property type="match status" value="1"/>
</dbReference>
<proteinExistence type="inferred from homology"/>
<feature type="binding site" evidence="14">
    <location>
        <position position="61"/>
    </location>
    <ligand>
        <name>Fe cation</name>
        <dbReference type="ChEBI" id="CHEBI:24875"/>
    </ligand>
</feature>
<keyword evidence="10 14" id="KW-0456">Lyase</keyword>
<protein>
    <recommendedName>
        <fullName evidence="5 14">S-ribosylhomocysteine lyase</fullName>
        <ecNumber evidence="4 14">4.4.1.21</ecNumber>
    </recommendedName>
    <alternativeName>
        <fullName evidence="12 14">AI-2 synthesis protein</fullName>
    </alternativeName>
    <alternativeName>
        <fullName evidence="13 14">Autoinducer-2 production protein LuxS</fullName>
    </alternativeName>
</protein>
<comment type="similarity">
    <text evidence="2 14">Belongs to the LuxS family.</text>
</comment>
<dbReference type="InterPro" id="IPR003815">
    <property type="entry name" value="S-ribosylhomocysteinase"/>
</dbReference>
<dbReference type="AlphaFoldDB" id="A0AAE3EHI3"/>
<feature type="binding site" evidence="14">
    <location>
        <position position="57"/>
    </location>
    <ligand>
        <name>Fe cation</name>
        <dbReference type="ChEBI" id="CHEBI:24875"/>
    </ligand>
</feature>
<feature type="binding site" evidence="14">
    <location>
        <position position="127"/>
    </location>
    <ligand>
        <name>Fe cation</name>
        <dbReference type="ChEBI" id="CHEBI:24875"/>
    </ligand>
</feature>
<evidence type="ECO:0000256" key="13">
    <source>
        <dbReference type="ARBA" id="ARBA00031777"/>
    </source>
</evidence>
<comment type="subunit">
    <text evidence="3 14">Homodimer.</text>
</comment>
<keyword evidence="7 14" id="KW-0479">Metal-binding</keyword>
<evidence type="ECO:0000256" key="12">
    <source>
        <dbReference type="ARBA" id="ARBA00030600"/>
    </source>
</evidence>
<evidence type="ECO:0000256" key="3">
    <source>
        <dbReference type="ARBA" id="ARBA00011738"/>
    </source>
</evidence>
<evidence type="ECO:0000256" key="2">
    <source>
        <dbReference type="ARBA" id="ARBA00007311"/>
    </source>
</evidence>
<dbReference type="PRINTS" id="PR01487">
    <property type="entry name" value="LUXSPROTEIN"/>
</dbReference>
<dbReference type="EMBL" id="JAINWA010000001">
    <property type="protein sequence ID" value="MCD1654315.1"/>
    <property type="molecule type" value="Genomic_DNA"/>
</dbReference>
<dbReference type="Proteomes" id="UP001198163">
    <property type="component" value="Unassembled WGS sequence"/>
</dbReference>
<keyword evidence="6 14" id="KW-0673">Quorum sensing</keyword>
<evidence type="ECO:0000256" key="6">
    <source>
        <dbReference type="ARBA" id="ARBA00022654"/>
    </source>
</evidence>
<dbReference type="Gene3D" id="3.30.1360.80">
    <property type="entry name" value="S-ribosylhomocysteinase (LuxS)"/>
    <property type="match status" value="1"/>
</dbReference>
<evidence type="ECO:0000256" key="1">
    <source>
        <dbReference type="ARBA" id="ARBA00000297"/>
    </source>
</evidence>
<evidence type="ECO:0000256" key="5">
    <source>
        <dbReference type="ARBA" id="ARBA00015130"/>
    </source>
</evidence>
<keyword evidence="16" id="KW-1185">Reference proteome</keyword>
<keyword evidence="8 14" id="KW-0071">Autoinducer synthesis</keyword>
<evidence type="ECO:0000256" key="7">
    <source>
        <dbReference type="ARBA" id="ARBA00022723"/>
    </source>
</evidence>
<dbReference type="HAMAP" id="MF_00091">
    <property type="entry name" value="LuxS"/>
    <property type="match status" value="1"/>
</dbReference>
<evidence type="ECO:0000256" key="14">
    <source>
        <dbReference type="HAMAP-Rule" id="MF_00091"/>
    </source>
</evidence>
<comment type="function">
    <text evidence="11 14">Involved in the synthesis of autoinducer 2 (AI-2) which is secreted by bacteria and is used to communicate both the cell density and the metabolic potential of the environment. The regulation of gene expression in response to changes in cell density is called quorum sensing. Catalyzes the transformation of S-ribosylhomocysteine (RHC) to homocysteine (HC) and 4,5-dihydroxy-2,3-pentadione (DPD).</text>
</comment>
<reference evidence="15" key="1">
    <citation type="submission" date="2021-08" db="EMBL/GenBank/DDBJ databases">
        <title>Comparative analyses of Brucepasteria parasyntrophica and Teretinema zuelzerae.</title>
        <authorList>
            <person name="Song Y."/>
            <person name="Brune A."/>
        </authorList>
    </citation>
    <scope>NUCLEOTIDE SEQUENCE</scope>
    <source>
        <strain evidence="15">DSM 1903</strain>
    </source>
</reference>
<dbReference type="GO" id="GO:0043768">
    <property type="term" value="F:S-ribosylhomocysteine lyase activity"/>
    <property type="evidence" value="ECO:0007669"/>
    <property type="project" value="UniProtKB-UniRule"/>
</dbReference>
<dbReference type="Pfam" id="PF02664">
    <property type="entry name" value="LuxS"/>
    <property type="match status" value="1"/>
</dbReference>
<evidence type="ECO:0000256" key="4">
    <source>
        <dbReference type="ARBA" id="ARBA00012240"/>
    </source>
</evidence>
<comment type="catalytic activity">
    <reaction evidence="1 14">
        <text>S-(5-deoxy-D-ribos-5-yl)-L-homocysteine = (S)-4,5-dihydroxypentane-2,3-dione + L-homocysteine</text>
        <dbReference type="Rhea" id="RHEA:17753"/>
        <dbReference type="ChEBI" id="CHEBI:29484"/>
        <dbReference type="ChEBI" id="CHEBI:58195"/>
        <dbReference type="ChEBI" id="CHEBI:58199"/>
        <dbReference type="EC" id="4.4.1.21"/>
    </reaction>
</comment>
<comment type="cofactor">
    <cofactor evidence="14">
        <name>Fe cation</name>
        <dbReference type="ChEBI" id="CHEBI:24875"/>
    </cofactor>
    <text evidence="14">Binds 1 Fe cation per subunit.</text>
</comment>
<dbReference type="PANTHER" id="PTHR35799">
    <property type="entry name" value="S-RIBOSYLHOMOCYSTEINE LYASE"/>
    <property type="match status" value="1"/>
</dbReference>
<dbReference type="PANTHER" id="PTHR35799:SF1">
    <property type="entry name" value="S-RIBOSYLHOMOCYSTEINE LYASE"/>
    <property type="match status" value="1"/>
</dbReference>
<dbReference type="EC" id="4.4.1.21" evidence="4 14"/>
<gene>
    <name evidence="14" type="primary">luxS</name>
    <name evidence="15" type="ORF">K7J14_06305</name>
</gene>
<comment type="caution">
    <text evidence="15">The sequence shown here is derived from an EMBL/GenBank/DDBJ whole genome shotgun (WGS) entry which is preliminary data.</text>
</comment>
<dbReference type="RefSeq" id="WP_230754445.1">
    <property type="nucleotide sequence ID" value="NZ_JAINWA010000001.1"/>
</dbReference>
<evidence type="ECO:0000313" key="15">
    <source>
        <dbReference type="EMBL" id="MCD1654315.1"/>
    </source>
</evidence>
<sequence>MKEARNVESFSLDHTKVRAPYVRLAGKKTGPKGDIVTKFDVRFCQPNEEAIPMGALHTLEHLMAEYIRDEIDGVIDLSPMGCRTGFYLAVFGEPGEEAAAKALRAVLSKVAAWPDSEAVPGVDPVMCGNWKEHDLAGARVWAAKWVAGIDRKGWSCYPDSSL</sequence>
<accession>A0AAE3EHI3</accession>
<organism evidence="15 16">
    <name type="scientific">Teretinema zuelzerae</name>
    <dbReference type="NCBI Taxonomy" id="156"/>
    <lineage>
        <taxon>Bacteria</taxon>
        <taxon>Pseudomonadati</taxon>
        <taxon>Spirochaetota</taxon>
        <taxon>Spirochaetia</taxon>
        <taxon>Spirochaetales</taxon>
        <taxon>Treponemataceae</taxon>
        <taxon>Teretinema</taxon>
    </lineage>
</organism>
<dbReference type="GO" id="GO:0005506">
    <property type="term" value="F:iron ion binding"/>
    <property type="evidence" value="ECO:0007669"/>
    <property type="project" value="InterPro"/>
</dbReference>
<keyword evidence="9 14" id="KW-0408">Iron</keyword>
<evidence type="ECO:0000256" key="10">
    <source>
        <dbReference type="ARBA" id="ARBA00023239"/>
    </source>
</evidence>
<name>A0AAE3EHI3_9SPIR</name>
<dbReference type="GO" id="GO:0009372">
    <property type="term" value="P:quorum sensing"/>
    <property type="evidence" value="ECO:0007669"/>
    <property type="project" value="UniProtKB-UniRule"/>
</dbReference>